<dbReference type="EMBL" id="SJPV01000035">
    <property type="protein sequence ID" value="TWU27946.1"/>
    <property type="molecule type" value="Genomic_DNA"/>
</dbReference>
<keyword evidence="2" id="KW-1185">Reference proteome</keyword>
<dbReference type="AlphaFoldDB" id="A0A5C6CY76"/>
<proteinExistence type="predicted"/>
<comment type="caution">
    <text evidence="1">The sequence shown here is derived from an EMBL/GenBank/DDBJ whole genome shotgun (WGS) entry which is preliminary data.</text>
</comment>
<sequence>MLVAVVAAGCVSSATRTTHNHKNPDAMHSSVASLVPAGTSLQDATALMEGEGFDCKVTRNGVFREMRHWADKGPDHEDLDFLRCRRINSNAGFLMGRVWNVAIVLDGDVTNGEVLVSHFVDGP</sequence>
<dbReference type="Proteomes" id="UP000319143">
    <property type="component" value="Unassembled WGS sequence"/>
</dbReference>
<reference evidence="1 2" key="1">
    <citation type="submission" date="2019-02" db="EMBL/GenBank/DDBJ databases">
        <title>Deep-cultivation of Planctomycetes and their phenomic and genomic characterization uncovers novel biology.</title>
        <authorList>
            <person name="Wiegand S."/>
            <person name="Jogler M."/>
            <person name="Boedeker C."/>
            <person name="Pinto D."/>
            <person name="Vollmers J."/>
            <person name="Rivas-Marin E."/>
            <person name="Kohn T."/>
            <person name="Peeters S.H."/>
            <person name="Heuer A."/>
            <person name="Rast P."/>
            <person name="Oberbeckmann S."/>
            <person name="Bunk B."/>
            <person name="Jeske O."/>
            <person name="Meyerdierks A."/>
            <person name="Storesund J.E."/>
            <person name="Kallscheuer N."/>
            <person name="Luecker S."/>
            <person name="Lage O.M."/>
            <person name="Pohl T."/>
            <person name="Merkel B.J."/>
            <person name="Hornburger P."/>
            <person name="Mueller R.-W."/>
            <person name="Bruemmer F."/>
            <person name="Labrenz M."/>
            <person name="Spormann A.M."/>
            <person name="Op Den Camp H."/>
            <person name="Overmann J."/>
            <person name="Amann R."/>
            <person name="Jetten M.S.M."/>
            <person name="Mascher T."/>
            <person name="Medema M.H."/>
            <person name="Devos D.P."/>
            <person name="Kaster A.-K."/>
            <person name="Ovreas L."/>
            <person name="Rohde M."/>
            <person name="Galperin M.Y."/>
            <person name="Jogler C."/>
        </authorList>
    </citation>
    <scope>NUCLEOTIDE SEQUENCE [LARGE SCALE GENOMIC DNA]</scope>
    <source>
        <strain evidence="1 2">Poly41</strain>
    </source>
</reference>
<evidence type="ECO:0000313" key="2">
    <source>
        <dbReference type="Proteomes" id="UP000319143"/>
    </source>
</evidence>
<evidence type="ECO:0000313" key="1">
    <source>
        <dbReference type="EMBL" id="TWU27946.1"/>
    </source>
</evidence>
<accession>A0A5C6CY76</accession>
<protein>
    <submittedName>
        <fullName evidence="1">Uncharacterized protein</fullName>
    </submittedName>
</protein>
<name>A0A5C6CY76_9BACT</name>
<gene>
    <name evidence="1" type="ORF">Poly41_70200</name>
</gene>
<organism evidence="1 2">
    <name type="scientific">Novipirellula artificiosorum</name>
    <dbReference type="NCBI Taxonomy" id="2528016"/>
    <lineage>
        <taxon>Bacteria</taxon>
        <taxon>Pseudomonadati</taxon>
        <taxon>Planctomycetota</taxon>
        <taxon>Planctomycetia</taxon>
        <taxon>Pirellulales</taxon>
        <taxon>Pirellulaceae</taxon>
        <taxon>Novipirellula</taxon>
    </lineage>
</organism>